<dbReference type="PANTHER" id="PTHR34198">
    <property type="entry name" value="OS01G0175100 PROTEIN"/>
    <property type="match status" value="1"/>
</dbReference>
<name>A0AAU9RI13_THLAR</name>
<dbReference type="EMBL" id="CAJVSB020000189">
    <property type="protein sequence ID" value="CAH2042791.1"/>
    <property type="molecule type" value="Genomic_DNA"/>
</dbReference>
<feature type="region of interest" description="Disordered" evidence="1">
    <location>
        <begin position="32"/>
        <end position="55"/>
    </location>
</feature>
<feature type="compositionally biased region" description="Basic and acidic residues" evidence="1">
    <location>
        <begin position="40"/>
        <end position="50"/>
    </location>
</feature>
<dbReference type="AlphaFoldDB" id="A0AAU9RI13"/>
<gene>
    <name evidence="2" type="ORF">TAV2_LOCUS4781</name>
</gene>
<comment type="caution">
    <text evidence="2">The sequence shown here is derived from an EMBL/GenBank/DDBJ whole genome shotgun (WGS) entry which is preliminary data.</text>
</comment>
<proteinExistence type="predicted"/>
<keyword evidence="3" id="KW-1185">Reference proteome</keyword>
<feature type="region of interest" description="Disordered" evidence="1">
    <location>
        <begin position="1"/>
        <end position="20"/>
    </location>
</feature>
<feature type="non-terminal residue" evidence="2">
    <location>
        <position position="90"/>
    </location>
</feature>
<dbReference type="PANTHER" id="PTHR34198:SF1">
    <property type="entry name" value="OS01G0104300 PROTEIN"/>
    <property type="match status" value="1"/>
</dbReference>
<feature type="non-terminal residue" evidence="2">
    <location>
        <position position="1"/>
    </location>
</feature>
<accession>A0AAU9RI13</accession>
<evidence type="ECO:0000256" key="1">
    <source>
        <dbReference type="SAM" id="MobiDB-lite"/>
    </source>
</evidence>
<reference evidence="2 3" key="1">
    <citation type="submission" date="2022-03" db="EMBL/GenBank/DDBJ databases">
        <authorList>
            <person name="Nunn A."/>
            <person name="Chopra R."/>
            <person name="Nunn A."/>
            <person name="Contreras Garrido A."/>
        </authorList>
    </citation>
    <scope>NUCLEOTIDE SEQUENCE [LARGE SCALE GENOMIC DNA]</scope>
</reference>
<sequence length="90" mass="10284">GCPLEHRWQSTPDENSLASKFTVQRVDTALQLSKSSQSTKEAEHQPHESDSEQNWLDLGCFTEEKTKWLRLMTMEGSSFHDAMYHSVIAS</sequence>
<feature type="compositionally biased region" description="Polar residues" evidence="1">
    <location>
        <begin position="9"/>
        <end position="20"/>
    </location>
</feature>
<evidence type="ECO:0000313" key="2">
    <source>
        <dbReference type="EMBL" id="CAH2042791.1"/>
    </source>
</evidence>
<dbReference type="Proteomes" id="UP000836841">
    <property type="component" value="Unassembled WGS sequence"/>
</dbReference>
<protein>
    <submittedName>
        <fullName evidence="2">Uncharacterized protein</fullName>
    </submittedName>
</protein>
<organism evidence="2 3">
    <name type="scientific">Thlaspi arvense</name>
    <name type="common">Field penny-cress</name>
    <dbReference type="NCBI Taxonomy" id="13288"/>
    <lineage>
        <taxon>Eukaryota</taxon>
        <taxon>Viridiplantae</taxon>
        <taxon>Streptophyta</taxon>
        <taxon>Embryophyta</taxon>
        <taxon>Tracheophyta</taxon>
        <taxon>Spermatophyta</taxon>
        <taxon>Magnoliopsida</taxon>
        <taxon>eudicotyledons</taxon>
        <taxon>Gunneridae</taxon>
        <taxon>Pentapetalae</taxon>
        <taxon>rosids</taxon>
        <taxon>malvids</taxon>
        <taxon>Brassicales</taxon>
        <taxon>Brassicaceae</taxon>
        <taxon>Thlaspideae</taxon>
        <taxon>Thlaspi</taxon>
    </lineage>
</organism>
<evidence type="ECO:0000313" key="3">
    <source>
        <dbReference type="Proteomes" id="UP000836841"/>
    </source>
</evidence>